<organism evidence="1 2">
    <name type="scientific">Hyaloperonospora arabidopsidis (strain Emoy2)</name>
    <name type="common">Downy mildew agent</name>
    <name type="synonym">Peronospora arabidopsidis</name>
    <dbReference type="NCBI Taxonomy" id="559515"/>
    <lineage>
        <taxon>Eukaryota</taxon>
        <taxon>Sar</taxon>
        <taxon>Stramenopiles</taxon>
        <taxon>Oomycota</taxon>
        <taxon>Peronosporomycetes</taxon>
        <taxon>Peronosporales</taxon>
        <taxon>Peronosporaceae</taxon>
        <taxon>Hyaloperonospora</taxon>
    </lineage>
</organism>
<dbReference type="InParanoid" id="M4B3D2"/>
<dbReference type="EMBL" id="JH598179">
    <property type="status" value="NOT_ANNOTATED_CDS"/>
    <property type="molecule type" value="Genomic_DNA"/>
</dbReference>
<keyword evidence="2" id="KW-1185">Reference proteome</keyword>
<reference evidence="2" key="1">
    <citation type="journal article" date="2010" name="Science">
        <title>Signatures of adaptation to obligate biotrophy in the Hyaloperonospora arabidopsidis genome.</title>
        <authorList>
            <person name="Baxter L."/>
            <person name="Tripathy S."/>
            <person name="Ishaque N."/>
            <person name="Boot N."/>
            <person name="Cabral A."/>
            <person name="Kemen E."/>
            <person name="Thines M."/>
            <person name="Ah-Fong A."/>
            <person name="Anderson R."/>
            <person name="Badejoko W."/>
            <person name="Bittner-Eddy P."/>
            <person name="Boore J.L."/>
            <person name="Chibucos M.C."/>
            <person name="Coates M."/>
            <person name="Dehal P."/>
            <person name="Delehaunty K."/>
            <person name="Dong S."/>
            <person name="Downton P."/>
            <person name="Dumas B."/>
            <person name="Fabro G."/>
            <person name="Fronick C."/>
            <person name="Fuerstenberg S.I."/>
            <person name="Fulton L."/>
            <person name="Gaulin E."/>
            <person name="Govers F."/>
            <person name="Hughes L."/>
            <person name="Humphray S."/>
            <person name="Jiang R.H."/>
            <person name="Judelson H."/>
            <person name="Kamoun S."/>
            <person name="Kyung K."/>
            <person name="Meijer H."/>
            <person name="Minx P."/>
            <person name="Morris P."/>
            <person name="Nelson J."/>
            <person name="Phuntumart V."/>
            <person name="Qutob D."/>
            <person name="Rehmany A."/>
            <person name="Rougon-Cardoso A."/>
            <person name="Ryden P."/>
            <person name="Torto-Alalibo T."/>
            <person name="Studholme D."/>
            <person name="Wang Y."/>
            <person name="Win J."/>
            <person name="Wood J."/>
            <person name="Clifton S.W."/>
            <person name="Rogers J."/>
            <person name="Van den Ackerveken G."/>
            <person name="Jones J.D."/>
            <person name="McDowell J.M."/>
            <person name="Beynon J."/>
            <person name="Tyler B.M."/>
        </authorList>
    </citation>
    <scope>NUCLEOTIDE SEQUENCE [LARGE SCALE GENOMIC DNA]</scope>
    <source>
        <strain evidence="2">Emoy2</strain>
    </source>
</reference>
<dbReference type="VEuPathDB" id="FungiDB:HpaG800781"/>
<proteinExistence type="predicted"/>
<dbReference type="EnsemblProtists" id="HpaT800781">
    <property type="protein sequence ID" value="HpaP800781"/>
    <property type="gene ID" value="HpaG800781"/>
</dbReference>
<accession>M4B3D2</accession>
<name>M4B3D2_HYAAE</name>
<dbReference type="Proteomes" id="UP000011713">
    <property type="component" value="Unassembled WGS sequence"/>
</dbReference>
<evidence type="ECO:0000313" key="2">
    <source>
        <dbReference type="Proteomes" id="UP000011713"/>
    </source>
</evidence>
<dbReference type="HOGENOM" id="CLU_2890578_0_0_1"/>
<protein>
    <submittedName>
        <fullName evidence="1">Uncharacterized protein</fullName>
    </submittedName>
</protein>
<sequence length="63" mass="6907">MPTEGSVDAVCRRACTWKSSWIEFTCQVLSLVTMETVNLSKSIPRNYVGAVKISLQGQQAGTE</sequence>
<reference evidence="1" key="2">
    <citation type="submission" date="2015-06" db="UniProtKB">
        <authorList>
            <consortium name="EnsemblProtists"/>
        </authorList>
    </citation>
    <scope>IDENTIFICATION</scope>
    <source>
        <strain evidence="1">Emoy2</strain>
    </source>
</reference>
<evidence type="ECO:0000313" key="1">
    <source>
        <dbReference type="EnsemblProtists" id="HpaP800781"/>
    </source>
</evidence>
<dbReference type="AlphaFoldDB" id="M4B3D2"/>